<reference evidence="1" key="2">
    <citation type="submission" date="2015-03" db="UniProtKB">
        <authorList>
            <consortium name="EnsemblPlants"/>
        </authorList>
    </citation>
    <scope>IDENTIFICATION</scope>
</reference>
<dbReference type="AlphaFoldDB" id="A0A0D3G3N5"/>
<evidence type="ECO:0000313" key="1">
    <source>
        <dbReference type="EnsemblPlants" id="OBART05G04600.1"/>
    </source>
</evidence>
<name>A0A0D3G3N5_9ORYZ</name>
<evidence type="ECO:0000313" key="2">
    <source>
        <dbReference type="Proteomes" id="UP000026960"/>
    </source>
</evidence>
<accession>A0A0D3G3N5</accession>
<organism evidence="1">
    <name type="scientific">Oryza barthii</name>
    <dbReference type="NCBI Taxonomy" id="65489"/>
    <lineage>
        <taxon>Eukaryota</taxon>
        <taxon>Viridiplantae</taxon>
        <taxon>Streptophyta</taxon>
        <taxon>Embryophyta</taxon>
        <taxon>Tracheophyta</taxon>
        <taxon>Spermatophyta</taxon>
        <taxon>Magnoliopsida</taxon>
        <taxon>Liliopsida</taxon>
        <taxon>Poales</taxon>
        <taxon>Poaceae</taxon>
        <taxon>BOP clade</taxon>
        <taxon>Oryzoideae</taxon>
        <taxon>Oryzeae</taxon>
        <taxon>Oryzinae</taxon>
        <taxon>Oryza</taxon>
    </lineage>
</organism>
<keyword evidence="2" id="KW-1185">Reference proteome</keyword>
<proteinExistence type="predicted"/>
<dbReference type="Proteomes" id="UP000026960">
    <property type="component" value="Chromosome 5"/>
</dbReference>
<reference evidence="1" key="1">
    <citation type="journal article" date="2009" name="Rice">
        <title>De Novo Next Generation Sequencing of Plant Genomes.</title>
        <authorList>
            <person name="Rounsley S."/>
            <person name="Marri P.R."/>
            <person name="Yu Y."/>
            <person name="He R."/>
            <person name="Sisneros N."/>
            <person name="Goicoechea J.L."/>
            <person name="Lee S.J."/>
            <person name="Angelova A."/>
            <person name="Kudrna D."/>
            <person name="Luo M."/>
            <person name="Affourtit J."/>
            <person name="Desany B."/>
            <person name="Knight J."/>
            <person name="Niazi F."/>
            <person name="Egholm M."/>
            <person name="Wing R.A."/>
        </authorList>
    </citation>
    <scope>NUCLEOTIDE SEQUENCE [LARGE SCALE GENOMIC DNA]</scope>
    <source>
        <strain evidence="1">cv. IRGC 105608</strain>
    </source>
</reference>
<dbReference type="Gramene" id="OBART05G04600.1">
    <property type="protein sequence ID" value="OBART05G04600.1"/>
    <property type="gene ID" value="OBART05G04600"/>
</dbReference>
<dbReference type="PaxDb" id="65489-OBART05G04600.1"/>
<dbReference type="HOGENOM" id="CLU_2926271_0_0_1"/>
<protein>
    <submittedName>
        <fullName evidence="1">Uncharacterized protein</fullName>
    </submittedName>
</protein>
<dbReference type="EnsemblPlants" id="OBART05G04600.1">
    <property type="protein sequence ID" value="OBART05G04600.1"/>
    <property type="gene ID" value="OBART05G04600"/>
</dbReference>
<sequence>MASMRHWRQRYVVLVNGEFLAARSLPGSPIQFVLGFSPRIPPLLNVGDMTKTNTYLGGYYG</sequence>